<accession>A0ABP0H2I4</accession>
<reference evidence="1 2" key="1">
    <citation type="submission" date="2024-02" db="EMBL/GenBank/DDBJ databases">
        <authorList>
            <person name="Daric V."/>
            <person name="Darras S."/>
        </authorList>
    </citation>
    <scope>NUCLEOTIDE SEQUENCE [LARGE SCALE GENOMIC DNA]</scope>
</reference>
<name>A0ABP0H2I4_CLALP</name>
<dbReference type="EMBL" id="CAWYQH010000163">
    <property type="protein sequence ID" value="CAK8697139.1"/>
    <property type="molecule type" value="Genomic_DNA"/>
</dbReference>
<gene>
    <name evidence="1" type="ORF">CVLEPA_LOCUS30413</name>
</gene>
<evidence type="ECO:0000313" key="2">
    <source>
        <dbReference type="Proteomes" id="UP001642483"/>
    </source>
</evidence>
<dbReference type="Proteomes" id="UP001642483">
    <property type="component" value="Unassembled WGS sequence"/>
</dbReference>
<evidence type="ECO:0000313" key="1">
    <source>
        <dbReference type="EMBL" id="CAK8697139.1"/>
    </source>
</evidence>
<keyword evidence="2" id="KW-1185">Reference proteome</keyword>
<protein>
    <submittedName>
        <fullName evidence="1">Uncharacterized protein</fullName>
    </submittedName>
</protein>
<sequence length="79" mass="8844">MYFVEDTVNGKIAYDMVYRLYNFLLLATLKNSNICHSPFAQSYAERPEAGDRKQLGTWDGARKTTISISVNSPQAPVVA</sequence>
<comment type="caution">
    <text evidence="1">The sequence shown here is derived from an EMBL/GenBank/DDBJ whole genome shotgun (WGS) entry which is preliminary data.</text>
</comment>
<organism evidence="1 2">
    <name type="scientific">Clavelina lepadiformis</name>
    <name type="common">Light-bulb sea squirt</name>
    <name type="synonym">Ascidia lepadiformis</name>
    <dbReference type="NCBI Taxonomy" id="159417"/>
    <lineage>
        <taxon>Eukaryota</taxon>
        <taxon>Metazoa</taxon>
        <taxon>Chordata</taxon>
        <taxon>Tunicata</taxon>
        <taxon>Ascidiacea</taxon>
        <taxon>Aplousobranchia</taxon>
        <taxon>Clavelinidae</taxon>
        <taxon>Clavelina</taxon>
    </lineage>
</organism>
<proteinExistence type="predicted"/>